<dbReference type="InterPro" id="IPR020845">
    <property type="entry name" value="AMP-binding_CS"/>
</dbReference>
<comment type="similarity">
    <text evidence="2">Belongs to the ATP-dependent AMP-binding enzyme family.</text>
</comment>
<dbReference type="GO" id="GO:0072330">
    <property type="term" value="P:monocarboxylic acid biosynthetic process"/>
    <property type="evidence" value="ECO:0007669"/>
    <property type="project" value="UniProtKB-ARBA"/>
</dbReference>
<dbReference type="Proteomes" id="UP000272888">
    <property type="component" value="Unassembled WGS sequence"/>
</dbReference>
<dbReference type="GO" id="GO:0005829">
    <property type="term" value="C:cytosol"/>
    <property type="evidence" value="ECO:0007669"/>
    <property type="project" value="TreeGrafter"/>
</dbReference>
<organism evidence="7 8">
    <name type="scientific">Corallococcus llansteffanensis</name>
    <dbReference type="NCBI Taxonomy" id="2316731"/>
    <lineage>
        <taxon>Bacteria</taxon>
        <taxon>Pseudomonadati</taxon>
        <taxon>Myxococcota</taxon>
        <taxon>Myxococcia</taxon>
        <taxon>Myxococcales</taxon>
        <taxon>Cystobacterineae</taxon>
        <taxon>Myxococcaceae</taxon>
        <taxon>Corallococcus</taxon>
    </lineage>
</organism>
<dbReference type="Gene3D" id="3.40.50.1820">
    <property type="entry name" value="alpha/beta hydrolase"/>
    <property type="match status" value="1"/>
</dbReference>
<dbReference type="PROSITE" id="PS00012">
    <property type="entry name" value="PHOSPHOPANTETHEINE"/>
    <property type="match status" value="1"/>
</dbReference>
<feature type="region of interest" description="Disordered" evidence="5">
    <location>
        <begin position="1044"/>
        <end position="1063"/>
    </location>
</feature>
<keyword evidence="3" id="KW-0596">Phosphopantetheine</keyword>
<evidence type="ECO:0000256" key="1">
    <source>
        <dbReference type="ARBA" id="ARBA00001957"/>
    </source>
</evidence>
<dbReference type="GO" id="GO:0044550">
    <property type="term" value="P:secondary metabolite biosynthetic process"/>
    <property type="evidence" value="ECO:0007669"/>
    <property type="project" value="TreeGrafter"/>
</dbReference>
<comment type="caution">
    <text evidence="7">The sequence shown here is derived from an EMBL/GenBank/DDBJ whole genome shotgun (WGS) entry which is preliminary data.</text>
</comment>
<dbReference type="Gene3D" id="2.30.38.10">
    <property type="entry name" value="Luciferase, Domain 3"/>
    <property type="match status" value="1"/>
</dbReference>
<name>A0A3A8NDE1_9BACT</name>
<dbReference type="FunFam" id="1.10.1200.10:FF:000005">
    <property type="entry name" value="Nonribosomal peptide synthetase 1"/>
    <property type="match status" value="1"/>
</dbReference>
<dbReference type="InterPro" id="IPR029058">
    <property type="entry name" value="AB_hydrolase_fold"/>
</dbReference>
<dbReference type="GO" id="GO:0031177">
    <property type="term" value="F:phosphopantetheine binding"/>
    <property type="evidence" value="ECO:0007669"/>
    <property type="project" value="InterPro"/>
</dbReference>
<feature type="domain" description="Carrier" evidence="6">
    <location>
        <begin position="1"/>
        <end position="73"/>
    </location>
</feature>
<feature type="non-terminal residue" evidence="7">
    <location>
        <position position="1145"/>
    </location>
</feature>
<dbReference type="InterPro" id="IPR006162">
    <property type="entry name" value="Ppantetheine_attach_site"/>
</dbReference>
<dbReference type="GO" id="GO:0043041">
    <property type="term" value="P:amino acid activation for nonribosomal peptide biosynthetic process"/>
    <property type="evidence" value="ECO:0007669"/>
    <property type="project" value="TreeGrafter"/>
</dbReference>
<dbReference type="InterPro" id="IPR009081">
    <property type="entry name" value="PP-bd_ACP"/>
</dbReference>
<evidence type="ECO:0000256" key="5">
    <source>
        <dbReference type="SAM" id="MobiDB-lite"/>
    </source>
</evidence>
<dbReference type="AlphaFoldDB" id="A0A3A8NDE1"/>
<dbReference type="SUPFAM" id="SSF47336">
    <property type="entry name" value="ACP-like"/>
    <property type="match status" value="2"/>
</dbReference>
<dbReference type="InterPro" id="IPR023213">
    <property type="entry name" value="CAT-like_dom_sf"/>
</dbReference>
<dbReference type="FunFam" id="2.30.38.10:FF:000001">
    <property type="entry name" value="Non-ribosomal peptide synthetase PvdI"/>
    <property type="match status" value="1"/>
</dbReference>
<dbReference type="Gene3D" id="3.30.300.30">
    <property type="match status" value="1"/>
</dbReference>
<dbReference type="Pfam" id="PF00550">
    <property type="entry name" value="PP-binding"/>
    <property type="match status" value="2"/>
</dbReference>
<dbReference type="InterPro" id="IPR036736">
    <property type="entry name" value="ACP-like_sf"/>
</dbReference>
<dbReference type="CDD" id="cd19531">
    <property type="entry name" value="LCL_NRPS-like"/>
    <property type="match status" value="1"/>
</dbReference>
<dbReference type="EMBL" id="RAWB01000806">
    <property type="protein sequence ID" value="RKH39215.1"/>
    <property type="molecule type" value="Genomic_DNA"/>
</dbReference>
<keyword evidence="8" id="KW-1185">Reference proteome</keyword>
<dbReference type="NCBIfam" id="TIGR01733">
    <property type="entry name" value="AA-adenyl-dom"/>
    <property type="match status" value="1"/>
</dbReference>
<evidence type="ECO:0000313" key="7">
    <source>
        <dbReference type="EMBL" id="RKH39215.1"/>
    </source>
</evidence>
<proteinExistence type="inferred from homology"/>
<feature type="domain" description="Carrier" evidence="6">
    <location>
        <begin position="1061"/>
        <end position="1136"/>
    </location>
</feature>
<comment type="cofactor">
    <cofactor evidence="1">
        <name>pantetheine 4'-phosphate</name>
        <dbReference type="ChEBI" id="CHEBI:47942"/>
    </cofactor>
</comment>
<dbReference type="PANTHER" id="PTHR45527:SF1">
    <property type="entry name" value="FATTY ACID SYNTHASE"/>
    <property type="match status" value="1"/>
</dbReference>
<feature type="non-terminal residue" evidence="7">
    <location>
        <position position="1"/>
    </location>
</feature>
<dbReference type="FunFam" id="1.10.1200.10:FF:000016">
    <property type="entry name" value="Non-ribosomal peptide synthase"/>
    <property type="match status" value="1"/>
</dbReference>
<dbReference type="GO" id="GO:0003824">
    <property type="term" value="F:catalytic activity"/>
    <property type="evidence" value="ECO:0007669"/>
    <property type="project" value="InterPro"/>
</dbReference>
<reference evidence="8" key="1">
    <citation type="submission" date="2018-09" db="EMBL/GenBank/DDBJ databases">
        <authorList>
            <person name="Livingstone P.G."/>
            <person name="Whitworth D.E."/>
        </authorList>
    </citation>
    <scope>NUCLEOTIDE SEQUENCE [LARGE SCALE GENOMIC DNA]</scope>
    <source>
        <strain evidence="8">CA051B</strain>
    </source>
</reference>
<accession>A0A3A8NDE1</accession>
<evidence type="ECO:0000313" key="8">
    <source>
        <dbReference type="Proteomes" id="UP000272888"/>
    </source>
</evidence>
<dbReference type="FunFam" id="3.30.559.10:FF:000012">
    <property type="entry name" value="Non-ribosomal peptide synthetase"/>
    <property type="match status" value="1"/>
</dbReference>
<evidence type="ECO:0000259" key="6">
    <source>
        <dbReference type="PROSITE" id="PS50075"/>
    </source>
</evidence>
<dbReference type="Gene3D" id="3.40.50.980">
    <property type="match status" value="2"/>
</dbReference>
<dbReference type="FunFam" id="3.40.50.980:FF:000001">
    <property type="entry name" value="Non-ribosomal peptide synthetase"/>
    <property type="match status" value="1"/>
</dbReference>
<dbReference type="InterPro" id="IPR020806">
    <property type="entry name" value="PKS_PP-bd"/>
</dbReference>
<dbReference type="InterPro" id="IPR001242">
    <property type="entry name" value="Condensation_dom"/>
</dbReference>
<protein>
    <submittedName>
        <fullName evidence="7">Amino acid adenylation domain-containing protein</fullName>
    </submittedName>
</protein>
<evidence type="ECO:0000256" key="2">
    <source>
        <dbReference type="ARBA" id="ARBA00006432"/>
    </source>
</evidence>
<dbReference type="InterPro" id="IPR025110">
    <property type="entry name" value="AMP-bd_C"/>
</dbReference>
<dbReference type="Pfam" id="PF13193">
    <property type="entry name" value="AMP-binding_C"/>
    <property type="match status" value="1"/>
</dbReference>
<dbReference type="InterPro" id="IPR010071">
    <property type="entry name" value="AA_adenyl_dom"/>
</dbReference>
<dbReference type="PROSITE" id="PS00455">
    <property type="entry name" value="AMP_BINDING"/>
    <property type="match status" value="1"/>
</dbReference>
<dbReference type="SMART" id="SM00823">
    <property type="entry name" value="PKS_PP"/>
    <property type="match status" value="2"/>
</dbReference>
<dbReference type="PANTHER" id="PTHR45527">
    <property type="entry name" value="NONRIBOSOMAL PEPTIDE SYNTHETASE"/>
    <property type="match status" value="1"/>
</dbReference>
<evidence type="ECO:0000256" key="3">
    <source>
        <dbReference type="ARBA" id="ARBA00022450"/>
    </source>
</evidence>
<dbReference type="Gene3D" id="1.10.1200.10">
    <property type="entry name" value="ACP-like"/>
    <property type="match status" value="1"/>
</dbReference>
<dbReference type="CDD" id="cd05930">
    <property type="entry name" value="A_NRPS"/>
    <property type="match status" value="1"/>
</dbReference>
<keyword evidence="4" id="KW-0597">Phosphoprotein</keyword>
<dbReference type="SUPFAM" id="SSF56801">
    <property type="entry name" value="Acetyl-CoA synthetase-like"/>
    <property type="match status" value="1"/>
</dbReference>
<dbReference type="PROSITE" id="PS50075">
    <property type="entry name" value="CARRIER"/>
    <property type="match status" value="2"/>
</dbReference>
<dbReference type="SUPFAM" id="SSF52777">
    <property type="entry name" value="CoA-dependent acyltransferases"/>
    <property type="match status" value="2"/>
</dbReference>
<dbReference type="Pfam" id="PF00501">
    <property type="entry name" value="AMP-binding"/>
    <property type="match status" value="1"/>
</dbReference>
<dbReference type="Gene3D" id="3.30.559.10">
    <property type="entry name" value="Chloramphenicol acetyltransferase-like domain"/>
    <property type="match status" value="1"/>
</dbReference>
<dbReference type="FunFam" id="3.30.300.30:FF:000010">
    <property type="entry name" value="Enterobactin synthetase component F"/>
    <property type="match status" value="1"/>
</dbReference>
<dbReference type="RefSeq" id="WP_120648352.1">
    <property type="nucleotide sequence ID" value="NZ_RAWB01000806.1"/>
</dbReference>
<dbReference type="InterPro" id="IPR045851">
    <property type="entry name" value="AMP-bd_C_sf"/>
</dbReference>
<dbReference type="InterPro" id="IPR000873">
    <property type="entry name" value="AMP-dep_synth/lig_dom"/>
</dbReference>
<dbReference type="Gene3D" id="3.30.559.30">
    <property type="entry name" value="Nonribosomal peptide synthetase, condensation domain"/>
    <property type="match status" value="1"/>
</dbReference>
<dbReference type="Pfam" id="PF00668">
    <property type="entry name" value="Condensation"/>
    <property type="match status" value="1"/>
</dbReference>
<sequence length="1145" mass="123526">TPTEARLAALWAPLLQVEQVGADDHFFEQGGHSLLATQLVSRIRATFGVELPLQTVFEAPTLSALALRLEAVGPRAPFMAPPLVAAPRTGAPPLSFAQQRLWLIEQIEPGGTAYNIPTVLRIRGRLDVPALGRAFGGLVERHESLRTTFASHEGEPVQLIHPASDFVLPVVDLSAVPDETREARARERIEAETQRPFDLLRGPLLRASLLRLSAEEHVLGVTLHHIVSDGWSMGVLVREVAALYADFASGRPSTLAALPLQYADFATWQRGWLRGGVLQQQLDYWRQQLDGAPSLLELPTDKPRPAVQSSRGDWLPFHLPPPLTEALLALCQREGTTPFMALLALWQLLLARYSGQDDVCVGSPIAGRTRSETEGLIGFFVNTLVLRTQVRPEASFRQLLAQVRSTTLAAYEHQDVPFEKLVEELQPRRSLSHSPLFQVMLSLQNTPDAPLRVLGGAEPLELSAVEPGLPAVKFDLNLSLALTPEGLSGALLYRTDLFEPATISRMSGHLRALLEAALAAPDTHVGDLPLLSAAERHQVLEGFNASPASFTAPSPLHVLVEARAALHPQRPAVACEGQVLTYAALDARANQLAWHLRSLGVGPEVRVGLCLERSVDMVVALLGVWKAGGAYVPLEPSQPAPRLRLLVEEVASPVVVTVARHAAAFTSTPAHVVRMDEDAGQLASHPTVAPLGGASAENAAYVLFTSGSTGRPKGVAVEHGQLFHYVRAATERLRLEECARFALVSTFAADLGNTVLFPCLCTGGLLHVLPQHLASSPSDVAAYFQRHPVDCMKIVPSHLAALLSAAEPRHVLPLKKLVLGGESTPSALLEQVRTLAPDCEVFNHYGPTETTVGVLAGLVPPRERAPVPLGRPLAHSRLYVLDARLQPVPVGVPGELFIAGAQVTRGYLGRPELTAERYLPDPHGPLPGARMYRSGDKVRWRLDGRVEFLGRADFQVKVRGFRVEPGEVAAVLREHSTVREALVVAREDVPGDKHLVAYVVASSEPVSAEALRAFLLERLPAYMVPSSFVTLEAIPLTANGKLDRQALPAPEGPSRATASVAPRTPTEERLAALWAGLLRVEAVSVEEDFFALGGHSLLATQVVSRVRQAFAVELPVRALFEAPTVAALAARIDSAARSQAPAILP</sequence>
<gene>
    <name evidence="7" type="ORF">D7V93_40500</name>
</gene>
<evidence type="ECO:0000256" key="4">
    <source>
        <dbReference type="ARBA" id="ARBA00022553"/>
    </source>
</evidence>